<sequence length="1232" mass="132593">MDHLSPRDREDAAARLRALLLLALPGLEPGHLQQLRAAFGAEWPADLPPRTELGAAHPPADPAGAARAVRESLAAPRQPGLAALTAAARAAGALDAALALDLLEQARPARVLPALLAGATGREGPLTSRLEQLVAKHLGPDPQRWSEVQGALATHRGTLPDLLAEDLPPAVEARSAPPRTVYAALALLLGHADPRDLADVLPHLDDTTVTELLAGGSQPSARLVEAVTAYGDSRTRAALARHPRLDARVLRQLVTADDPAVNAVVYRNPRATPSLRRAIAAGTPYTPGRTQPVPVDRVTLLGSAPTGRPALAPLVGSGDPELTRLGLSLGVRRQAQQYAMLRVWERHGSAAVRGLLDDPAPARGLHPKVVALVAGALDDPDGCRRLRAECEAYEAPATLVRRLQTTRGTDTLRDLLHEPYAHDIEALAAGHRASPYLPRVAEELLRHEDATDEQRTLFRTTVLNDLWRQGERIEGVVTPPGERLAEGALDQYSRSWAPECVRAGLLDPALLVTAARPALEAVMGLGRLAEDDGLPAAVTAQLAALAGERLAGRPEVWEVLLEALPEFPGTLAELLAHAEQAADRAAPAPATLSAVPAALRAAEPFEPPTEPVGRDHRAALGAIDLLITLGKDTPGLVPPPVPDDPGVLAFLARTDSDDYPGWIAPRWLVEARGTDWAPDPETFCEAPEPELLLEAVRVHALRMGGGGSFSLPAQLADLGYLNGVVTAEALLAAIPARFLIPVTWDWQDAAFVPAVQRALGDLLREELGADAPAWIRLLTAAQEHAENTDLSWPELVELSRTVSPRPERVTPSGTGSAEEFDRTRVRYWGWPAGEALLRADAGVLAAVLPQLRPHASRLLALYLNVHHERYPRPVLQYLVTHGDHGVVDELAQLRHEPLEEREVAQLLGRADPLVNLALLRHHPDYGVRHRAAVHPAGELAAYADRIEDHRLAKGLQSPEPDLIEAVFARTSGWLRLPEQLIGCLGMLRHGGPERLAALLDSGRVGPEATRICRKALAAPDALAALQSRTAREFRAEKLLARLRGLDHAYHGYLVPDLLTLPYEVDWALLEAEHARQPFAVWAALVAHPDAPEEFVLRHHEALGPVARWRQQESPVLTRARMHLGFGHHHGTSKLAVRLDQALATGRLTGLDLVHLVAPAAQVLRYLVGAMLRPDGPSAQLEEATGELVALMRKVDGPAAWQRIYAALTSRDQGWEPLSSVAQLLEGPGGDRG</sequence>
<name>A0ABN1ZMV3_9ACTN</name>
<evidence type="ECO:0000256" key="1">
    <source>
        <dbReference type="SAM" id="MobiDB-lite"/>
    </source>
</evidence>
<evidence type="ECO:0000313" key="2">
    <source>
        <dbReference type="EMBL" id="GAA1501221.1"/>
    </source>
</evidence>
<proteinExistence type="predicted"/>
<feature type="region of interest" description="Disordered" evidence="1">
    <location>
        <begin position="49"/>
        <end position="72"/>
    </location>
</feature>
<organism evidence="2 3">
    <name type="scientific">Kitasatospora kazusensis</name>
    <dbReference type="NCBI Taxonomy" id="407974"/>
    <lineage>
        <taxon>Bacteria</taxon>
        <taxon>Bacillati</taxon>
        <taxon>Actinomycetota</taxon>
        <taxon>Actinomycetes</taxon>
        <taxon>Kitasatosporales</taxon>
        <taxon>Streptomycetaceae</taxon>
        <taxon>Kitasatospora</taxon>
    </lineage>
</organism>
<dbReference type="RefSeq" id="WP_344469769.1">
    <property type="nucleotide sequence ID" value="NZ_BAAANT010000088.1"/>
</dbReference>
<evidence type="ECO:0000313" key="3">
    <source>
        <dbReference type="Proteomes" id="UP001422759"/>
    </source>
</evidence>
<dbReference type="EMBL" id="BAAANT010000088">
    <property type="protein sequence ID" value="GAA1501221.1"/>
    <property type="molecule type" value="Genomic_DNA"/>
</dbReference>
<gene>
    <name evidence="2" type="ORF">GCM10009760_63900</name>
</gene>
<reference evidence="2 3" key="1">
    <citation type="journal article" date="2019" name="Int. J. Syst. Evol. Microbiol.">
        <title>The Global Catalogue of Microorganisms (GCM) 10K type strain sequencing project: providing services to taxonomists for standard genome sequencing and annotation.</title>
        <authorList>
            <consortium name="The Broad Institute Genomics Platform"/>
            <consortium name="The Broad Institute Genome Sequencing Center for Infectious Disease"/>
            <person name="Wu L."/>
            <person name="Ma J."/>
        </authorList>
    </citation>
    <scope>NUCLEOTIDE SEQUENCE [LARGE SCALE GENOMIC DNA]</scope>
    <source>
        <strain evidence="2 3">JCM 14560</strain>
    </source>
</reference>
<keyword evidence="3" id="KW-1185">Reference proteome</keyword>
<evidence type="ECO:0008006" key="4">
    <source>
        <dbReference type="Google" id="ProtNLM"/>
    </source>
</evidence>
<dbReference type="Proteomes" id="UP001422759">
    <property type="component" value="Unassembled WGS sequence"/>
</dbReference>
<comment type="caution">
    <text evidence="2">The sequence shown here is derived from an EMBL/GenBank/DDBJ whole genome shotgun (WGS) entry which is preliminary data.</text>
</comment>
<accession>A0ABN1ZMV3</accession>
<feature type="compositionally biased region" description="Low complexity" evidence="1">
    <location>
        <begin position="55"/>
        <end position="67"/>
    </location>
</feature>
<protein>
    <recommendedName>
        <fullName evidence="4">HEAT repeat protein</fullName>
    </recommendedName>
</protein>